<feature type="region of interest" description="Disordered" evidence="1">
    <location>
        <begin position="215"/>
        <end position="242"/>
    </location>
</feature>
<organism evidence="2 3">
    <name type="scientific">Acropora cervicornis</name>
    <name type="common">Staghorn coral</name>
    <dbReference type="NCBI Taxonomy" id="6130"/>
    <lineage>
        <taxon>Eukaryota</taxon>
        <taxon>Metazoa</taxon>
        <taxon>Cnidaria</taxon>
        <taxon>Anthozoa</taxon>
        <taxon>Hexacorallia</taxon>
        <taxon>Scleractinia</taxon>
        <taxon>Astrocoeniina</taxon>
        <taxon>Acroporidae</taxon>
        <taxon>Acropora</taxon>
    </lineage>
</organism>
<feature type="compositionally biased region" description="Basic and acidic residues" evidence="1">
    <location>
        <begin position="88"/>
        <end position="106"/>
    </location>
</feature>
<protein>
    <submittedName>
        <fullName evidence="2">Uncharacterized protein</fullName>
    </submittedName>
</protein>
<dbReference type="Proteomes" id="UP001249851">
    <property type="component" value="Unassembled WGS sequence"/>
</dbReference>
<reference evidence="2" key="2">
    <citation type="journal article" date="2023" name="Science">
        <title>Genomic signatures of disease resistance in endangered staghorn corals.</title>
        <authorList>
            <person name="Vollmer S.V."/>
            <person name="Selwyn J.D."/>
            <person name="Despard B.A."/>
            <person name="Roesel C.L."/>
        </authorList>
    </citation>
    <scope>NUCLEOTIDE SEQUENCE</scope>
    <source>
        <strain evidence="2">K2</strain>
    </source>
</reference>
<comment type="caution">
    <text evidence="2">The sequence shown here is derived from an EMBL/GenBank/DDBJ whole genome shotgun (WGS) entry which is preliminary data.</text>
</comment>
<keyword evidence="3" id="KW-1185">Reference proteome</keyword>
<name>A0AAD9VG28_ACRCE</name>
<evidence type="ECO:0000256" key="1">
    <source>
        <dbReference type="SAM" id="MobiDB-lite"/>
    </source>
</evidence>
<feature type="compositionally biased region" description="Basic and acidic residues" evidence="1">
    <location>
        <begin position="215"/>
        <end position="236"/>
    </location>
</feature>
<feature type="region of interest" description="Disordered" evidence="1">
    <location>
        <begin position="84"/>
        <end position="109"/>
    </location>
</feature>
<evidence type="ECO:0000313" key="2">
    <source>
        <dbReference type="EMBL" id="KAK2572600.1"/>
    </source>
</evidence>
<accession>A0AAD9VG28</accession>
<evidence type="ECO:0000313" key="3">
    <source>
        <dbReference type="Proteomes" id="UP001249851"/>
    </source>
</evidence>
<dbReference type="EMBL" id="JARQWQ010000004">
    <property type="protein sequence ID" value="KAK2572600.1"/>
    <property type="molecule type" value="Genomic_DNA"/>
</dbReference>
<proteinExistence type="predicted"/>
<feature type="region of interest" description="Disordered" evidence="1">
    <location>
        <begin position="307"/>
        <end position="345"/>
    </location>
</feature>
<reference evidence="2" key="1">
    <citation type="journal article" date="2023" name="G3 (Bethesda)">
        <title>Whole genome assembly and annotation of the endangered Caribbean coral Acropora cervicornis.</title>
        <authorList>
            <person name="Selwyn J.D."/>
            <person name="Vollmer S.V."/>
        </authorList>
    </citation>
    <scope>NUCLEOTIDE SEQUENCE</scope>
    <source>
        <strain evidence="2">K2</strain>
    </source>
</reference>
<sequence length="378" mass="43947">MSIGNRRPETCHHVPKLSGYQIPQPTNKECEAWMSFQRHRPTMIPSTAAFSWPNSRPAGLTTLEMGFADFRAATTTKSRVRNLPPITDKTRHENFKKGTRNERQTRDQSCWAKSWAKERAAQTNVHSKDFTGVQHGKLKHFRSLDSLNKSGRKKKEVIAMNEKEAMLLKRLKGIYANSTERNLQAQRLQKSINSIQTRTIHSEIDLSMKEYKRRLEEDKSNRSELKRLRDRYSKDRERRHRSSYVSLSALQCPRVSRMAYGLPEDGQEDRQSGVTQQTQEKLRDIWKNAIRRAALVDKIIRKRTQEKDPLPHIKIRRESIAQRETRHPSPTNEKEEPRQDSKEAAERLEVMLGEIDAMSTVLLESDEDLAGSEDEFDD</sequence>
<dbReference type="AlphaFoldDB" id="A0AAD9VG28"/>
<gene>
    <name evidence="2" type="ORF">P5673_002871</name>
</gene>